<dbReference type="AlphaFoldDB" id="A0A6I4LV77"/>
<comment type="caution">
    <text evidence="1">The sequence shown here is derived from an EMBL/GenBank/DDBJ whole genome shotgun (WGS) entry which is preliminary data.</text>
</comment>
<accession>A0A6I4LV77</accession>
<evidence type="ECO:0008006" key="3">
    <source>
        <dbReference type="Google" id="ProtNLM"/>
    </source>
</evidence>
<dbReference type="RefSeq" id="WP_160353158.1">
    <property type="nucleotide sequence ID" value="NZ_SDWJ01000001.1"/>
</dbReference>
<evidence type="ECO:0000313" key="2">
    <source>
        <dbReference type="Proteomes" id="UP000471147"/>
    </source>
</evidence>
<organism evidence="1 2">
    <name type="scientific">Sphingorhabdus profundilacus</name>
    <dbReference type="NCBI Taxonomy" id="2509718"/>
    <lineage>
        <taxon>Bacteria</taxon>
        <taxon>Pseudomonadati</taxon>
        <taxon>Pseudomonadota</taxon>
        <taxon>Alphaproteobacteria</taxon>
        <taxon>Sphingomonadales</taxon>
        <taxon>Sphingomonadaceae</taxon>
        <taxon>Sphingorhabdus</taxon>
    </lineage>
</organism>
<evidence type="ECO:0000313" key="1">
    <source>
        <dbReference type="EMBL" id="MVZ97272.1"/>
    </source>
</evidence>
<reference evidence="1 2" key="1">
    <citation type="submission" date="2019-01" db="EMBL/GenBank/DDBJ databases">
        <title>Sphingorhabdus lacus sp.nov., isolated from an oligotrophic freshwater lake.</title>
        <authorList>
            <person name="Park M."/>
        </authorList>
    </citation>
    <scope>NUCLEOTIDE SEQUENCE [LARGE SCALE GENOMIC DNA]</scope>
    <source>
        <strain evidence="1 2">IMCC26285</strain>
    </source>
</reference>
<dbReference type="EMBL" id="SDWJ01000001">
    <property type="protein sequence ID" value="MVZ97272.1"/>
    <property type="molecule type" value="Genomic_DNA"/>
</dbReference>
<protein>
    <recommendedName>
        <fullName evidence="3">Peptidase inhibitor I78</fullName>
    </recommendedName>
</protein>
<dbReference type="OrthoDB" id="8724542at2"/>
<dbReference type="PROSITE" id="PS51257">
    <property type="entry name" value="PROKAR_LIPOPROTEIN"/>
    <property type="match status" value="1"/>
</dbReference>
<dbReference type="PANTHER" id="PTHR39600">
    <property type="entry name" value="PEPTIDASE INHIBITOR I78 FAMILY PROTEIN"/>
    <property type="match status" value="1"/>
</dbReference>
<dbReference type="Proteomes" id="UP000471147">
    <property type="component" value="Unassembled WGS sequence"/>
</dbReference>
<keyword evidence="2" id="KW-1185">Reference proteome</keyword>
<sequence length="103" mass="11102">MNRFAPIAILALSACTNPVREAPYTTEVVPIEKAGGFACAAESVQYAIGQKTSAELGSKLVAQSGSASLRWLPPHSMATMDYRADRLNVHYNDDMIITRVNCG</sequence>
<dbReference type="InterPro" id="IPR021719">
    <property type="entry name" value="Prot_inh_I78"/>
</dbReference>
<dbReference type="Pfam" id="PF11720">
    <property type="entry name" value="Inhibitor_I78"/>
    <property type="match status" value="1"/>
</dbReference>
<dbReference type="Gene3D" id="3.30.10.10">
    <property type="entry name" value="Trypsin Inhibitor V, subunit A"/>
    <property type="match status" value="1"/>
</dbReference>
<name>A0A6I4LV77_9SPHN</name>
<gene>
    <name evidence="1" type="ORF">EUU23_06080</name>
</gene>
<proteinExistence type="predicted"/>
<dbReference type="PANTHER" id="PTHR39600:SF1">
    <property type="entry name" value="PEPTIDASE INHIBITOR I78 FAMILY PROTEIN"/>
    <property type="match status" value="1"/>
</dbReference>